<sequence length="323" mass="35520">CLLPSVSLSVLSVSIQIFFLEENHQMESTELQNIDFFSSFSEHTTPTFFTPTTSSLRSDSDTASLKTQNEDEDEYVAELTRQMTSYMLQDDETHQKSYGSGSGSGSPQSTLWSPFAAGYSSPVGPSREPSPPLTPAVQATVEKSPVIIPFQSKQALIDEQIRSVQANFQKIKKEKDKERNDDALRHKERSYHNLQRPKSAVKAVFVDGLGSRAGSGGTGVFLPRSHGTVMESRKKSGCSTVIIPARVVEALKIHFDKLGVPSTLSSDIPPFHDALLVSVKNKNNNSHKSSSSTRAESGPPHMAETSAERHQEPLADLPHEWTY</sequence>
<gene>
    <name evidence="2" type="ORF">DARMORV10_A03P11830.1</name>
</gene>
<feature type="region of interest" description="Disordered" evidence="1">
    <location>
        <begin position="282"/>
        <end position="323"/>
    </location>
</feature>
<protein>
    <submittedName>
        <fullName evidence="2">(rape) hypothetical protein</fullName>
    </submittedName>
</protein>
<proteinExistence type="predicted"/>
<dbReference type="PANTHER" id="PTHR33356">
    <property type="entry name" value="TIP41-LIKE PROTEIN"/>
    <property type="match status" value="1"/>
</dbReference>
<feature type="region of interest" description="Disordered" evidence="1">
    <location>
        <begin position="92"/>
        <end position="136"/>
    </location>
</feature>
<accession>A0A816VCB8</accession>
<dbReference type="Proteomes" id="UP001295469">
    <property type="component" value="Chromosome A03"/>
</dbReference>
<feature type="compositionally biased region" description="Low complexity" evidence="1">
    <location>
        <begin position="282"/>
        <end position="292"/>
    </location>
</feature>
<feature type="region of interest" description="Disordered" evidence="1">
    <location>
        <begin position="48"/>
        <end position="72"/>
    </location>
</feature>
<dbReference type="EMBL" id="HG994357">
    <property type="protein sequence ID" value="CAF2121030.1"/>
    <property type="molecule type" value="Genomic_DNA"/>
</dbReference>
<feature type="non-terminal residue" evidence="2">
    <location>
        <position position="323"/>
    </location>
</feature>
<feature type="compositionally biased region" description="Basic and acidic residues" evidence="1">
    <location>
        <begin position="306"/>
        <end position="323"/>
    </location>
</feature>
<name>A0A816VCB8_BRANA</name>
<organism evidence="2">
    <name type="scientific">Brassica napus</name>
    <name type="common">Rape</name>
    <dbReference type="NCBI Taxonomy" id="3708"/>
    <lineage>
        <taxon>Eukaryota</taxon>
        <taxon>Viridiplantae</taxon>
        <taxon>Streptophyta</taxon>
        <taxon>Embryophyta</taxon>
        <taxon>Tracheophyta</taxon>
        <taxon>Spermatophyta</taxon>
        <taxon>Magnoliopsida</taxon>
        <taxon>eudicotyledons</taxon>
        <taxon>Gunneridae</taxon>
        <taxon>Pentapetalae</taxon>
        <taxon>rosids</taxon>
        <taxon>malvids</taxon>
        <taxon>Brassicales</taxon>
        <taxon>Brassicaceae</taxon>
        <taxon>Brassiceae</taxon>
        <taxon>Brassica</taxon>
    </lineage>
</organism>
<reference evidence="2" key="1">
    <citation type="submission" date="2021-01" db="EMBL/GenBank/DDBJ databases">
        <authorList>
            <consortium name="Genoscope - CEA"/>
            <person name="William W."/>
        </authorList>
    </citation>
    <scope>NUCLEOTIDE SEQUENCE</scope>
</reference>
<dbReference type="AlphaFoldDB" id="A0A816VCB8"/>
<evidence type="ECO:0000256" key="1">
    <source>
        <dbReference type="SAM" id="MobiDB-lite"/>
    </source>
</evidence>
<dbReference type="PANTHER" id="PTHR33356:SF31">
    <property type="entry name" value="(RAPE) HYPOTHETICAL PROTEIN"/>
    <property type="match status" value="1"/>
</dbReference>
<evidence type="ECO:0000313" key="2">
    <source>
        <dbReference type="EMBL" id="CAF2121030.1"/>
    </source>
</evidence>